<name>A0A1G5C8R5_9FIRM</name>
<dbReference type="OrthoDB" id="9798495at2"/>
<evidence type="ECO:0000313" key="3">
    <source>
        <dbReference type="Proteomes" id="UP000183047"/>
    </source>
</evidence>
<proteinExistence type="predicted"/>
<evidence type="ECO:0000256" key="1">
    <source>
        <dbReference type="SAM" id="Coils"/>
    </source>
</evidence>
<dbReference type="InterPro" id="IPR007809">
    <property type="entry name" value="FlgN-like"/>
</dbReference>
<reference evidence="3" key="1">
    <citation type="submission" date="2016-10" db="EMBL/GenBank/DDBJ databases">
        <authorList>
            <person name="Varghese N."/>
            <person name="Submissions S."/>
        </authorList>
    </citation>
    <scope>NUCLEOTIDE SEQUENCE [LARGE SCALE GENOMIC DNA]</scope>
    <source>
        <strain evidence="3">XBD2006</strain>
    </source>
</reference>
<protein>
    <submittedName>
        <fullName evidence="2">FlgN protein</fullName>
    </submittedName>
</protein>
<dbReference type="RefSeq" id="WP_074461711.1">
    <property type="nucleotide sequence ID" value="NZ_FMUR01000006.1"/>
</dbReference>
<evidence type="ECO:0000313" key="2">
    <source>
        <dbReference type="EMBL" id="SCX98792.1"/>
    </source>
</evidence>
<sequence length="159" mass="18445">MLSSSMDMLEESLIKKIDIMSEIEAENEKQKEILSDPDNVDENAFDDTVDKKSELIDKLSSLDDGFQSLFDRVKEEVNANKDQYADQIRRMQSLIQEITARSASIEAAEHRNKRLAEKYFDTARRKMSTSKQTSAAAFNYYRTMNNFKEIPPQFLDKKN</sequence>
<organism evidence="2 3">
    <name type="scientific">Butyrivibrio hungatei</name>
    <dbReference type="NCBI Taxonomy" id="185008"/>
    <lineage>
        <taxon>Bacteria</taxon>
        <taxon>Bacillati</taxon>
        <taxon>Bacillota</taxon>
        <taxon>Clostridia</taxon>
        <taxon>Lachnospirales</taxon>
        <taxon>Lachnospiraceae</taxon>
        <taxon>Butyrivibrio</taxon>
    </lineage>
</organism>
<dbReference type="Pfam" id="PF05130">
    <property type="entry name" value="FlgN"/>
    <property type="match status" value="1"/>
</dbReference>
<dbReference type="Proteomes" id="UP000183047">
    <property type="component" value="Unassembled WGS sequence"/>
</dbReference>
<accession>A0A1G5C8R5</accession>
<gene>
    <name evidence="2" type="ORF">SAMN02910451_00979</name>
</gene>
<feature type="coiled-coil region" evidence="1">
    <location>
        <begin position="74"/>
        <end position="101"/>
    </location>
</feature>
<keyword evidence="3" id="KW-1185">Reference proteome</keyword>
<keyword evidence="1" id="KW-0175">Coiled coil</keyword>
<dbReference type="EMBL" id="FMUR01000006">
    <property type="protein sequence ID" value="SCX98792.1"/>
    <property type="molecule type" value="Genomic_DNA"/>
</dbReference>
<dbReference type="GO" id="GO:0044780">
    <property type="term" value="P:bacterial-type flagellum assembly"/>
    <property type="evidence" value="ECO:0007669"/>
    <property type="project" value="InterPro"/>
</dbReference>
<dbReference type="AlphaFoldDB" id="A0A1G5C8R5"/>